<proteinExistence type="predicted"/>
<keyword evidence="1 4" id="KW-0808">Transferase</keyword>
<evidence type="ECO:0000313" key="4">
    <source>
        <dbReference type="EMBL" id="CCF70748.1"/>
    </source>
</evidence>
<dbReference type="EMBL" id="HE650979">
    <property type="protein sequence ID" value="CCF70748.1"/>
    <property type="molecule type" value="Genomic_DNA"/>
</dbReference>
<gene>
    <name evidence="4" type="primary">aadA5</name>
</gene>
<reference evidence="4" key="1">
    <citation type="submission" date="2012-01" db="EMBL/GenBank/DDBJ databases">
        <title>Diversity of oligotrophic riverine bacteria carrying gene cassettes capturing genetic devices in their genome.</title>
        <authorList>
            <person name="Kumar A."/>
            <person name="Chakraborty R."/>
        </authorList>
    </citation>
    <scope>NUCLEOTIDE SEQUENCE</scope>
    <source>
        <strain evidence="4">MB29</strain>
    </source>
</reference>
<dbReference type="NCBIfam" id="NF010309">
    <property type="entry name" value="PRK13746.1"/>
    <property type="match status" value="1"/>
</dbReference>
<dbReference type="InterPro" id="IPR002934">
    <property type="entry name" value="Polymerase_NTP_transf_dom"/>
</dbReference>
<dbReference type="InterPro" id="IPR025184">
    <property type="entry name" value="AadA_C"/>
</dbReference>
<dbReference type="SUPFAM" id="SSF81301">
    <property type="entry name" value="Nucleotidyltransferase"/>
    <property type="match status" value="1"/>
</dbReference>
<accession>H2B2M9</accession>
<feature type="domain" description="Adenylyltransferase AadA C-terminal" evidence="3">
    <location>
        <begin position="151"/>
        <end position="239"/>
    </location>
</feature>
<protein>
    <submittedName>
        <fullName evidence="4">Aminoglycoside adenylyltransferase</fullName>
    </submittedName>
</protein>
<dbReference type="Pfam" id="PF13427">
    <property type="entry name" value="AadA_C"/>
    <property type="match status" value="1"/>
</dbReference>
<dbReference type="Gene3D" id="3.30.460.10">
    <property type="entry name" value="Beta Polymerase, domain 2"/>
    <property type="match status" value="1"/>
</dbReference>
<dbReference type="NCBIfam" id="NF012157">
    <property type="entry name" value="ANT_3pp_I"/>
    <property type="match status" value="1"/>
</dbReference>
<dbReference type="AlphaFoldDB" id="H2B2M9"/>
<name>H2B2M9_UNCXX</name>
<evidence type="ECO:0000259" key="3">
    <source>
        <dbReference type="Pfam" id="PF13427"/>
    </source>
</evidence>
<evidence type="ECO:0000256" key="1">
    <source>
        <dbReference type="ARBA" id="ARBA00022679"/>
    </source>
</evidence>
<dbReference type="InterPro" id="IPR043519">
    <property type="entry name" value="NT_sf"/>
</dbReference>
<organism evidence="4">
    <name type="scientific">bacterium AK-MB29</name>
    <dbReference type="NCBI Taxonomy" id="1135893"/>
    <lineage>
        <taxon>Bacteria</taxon>
    </lineage>
</organism>
<sequence>MGEFFPAQVFKQLSHARAVIERHLAATLDTIHLFGSAIDGGLKPDSDIDLLVTVSAAPNDSLRQALMLDLLKVSSPPGDGGTWRPLELTVVARSEVVPWRYPARRELQFGEWLARHLSERSSLPSGSRSAILLTKARQHSLALLGPSAATFFEPVPKEHFSKALFDTIAQWNAESDWKGDERNVVLALARIWYSASTGLIAPKDVAAAWVSERLPAKHRPLICKARAAYLGSEDDDLQCASKRRPRSFDMPKQRLRESCVERHVRKVHRPAPRASDA</sequence>
<dbReference type="GO" id="GO:0016779">
    <property type="term" value="F:nucleotidyltransferase activity"/>
    <property type="evidence" value="ECO:0007669"/>
    <property type="project" value="UniProtKB-KW"/>
</dbReference>
<keyword evidence="4" id="KW-0548">Nucleotidyltransferase</keyword>
<dbReference type="Pfam" id="PF01909">
    <property type="entry name" value="NTP_transf_2"/>
    <property type="match status" value="1"/>
</dbReference>
<feature type="domain" description="Polymerase nucleotidyl transferase" evidence="2">
    <location>
        <begin position="29"/>
        <end position="59"/>
    </location>
</feature>
<evidence type="ECO:0000259" key="2">
    <source>
        <dbReference type="Pfam" id="PF01909"/>
    </source>
</evidence>
<dbReference type="CDD" id="cd05403">
    <property type="entry name" value="NT_KNTase_like"/>
    <property type="match status" value="1"/>
</dbReference>